<dbReference type="RefSeq" id="WP_232252303.1">
    <property type="nucleotide sequence ID" value="NZ_CP021076.1"/>
</dbReference>
<feature type="compositionally biased region" description="Basic and acidic residues" evidence="1">
    <location>
        <begin position="1"/>
        <end position="13"/>
    </location>
</feature>
<dbReference type="Proteomes" id="UP001056386">
    <property type="component" value="Plasmid unnamed1"/>
</dbReference>
<feature type="region of interest" description="Disordered" evidence="1">
    <location>
        <begin position="1"/>
        <end position="32"/>
    </location>
</feature>
<gene>
    <name evidence="2" type="ORF">NFI99_12955</name>
</gene>
<proteinExistence type="predicted"/>
<name>A0ABY5BCC6_BURGL</name>
<accession>A0ABY5BCC6</accession>
<dbReference type="EMBL" id="CP099584">
    <property type="protein sequence ID" value="USS44188.1"/>
    <property type="molecule type" value="Genomic_DNA"/>
</dbReference>
<protein>
    <submittedName>
        <fullName evidence="2">Uncharacterized protein</fullName>
    </submittedName>
</protein>
<evidence type="ECO:0000313" key="3">
    <source>
        <dbReference type="Proteomes" id="UP001056386"/>
    </source>
</evidence>
<keyword evidence="3" id="KW-1185">Reference proteome</keyword>
<dbReference type="GeneID" id="45693223"/>
<reference evidence="2" key="1">
    <citation type="submission" date="2022-06" db="EMBL/GenBank/DDBJ databases">
        <title>Draft genome sequence of Burkholderia glumae strain GR20004 isolated from rice panicle showing bacterial panicle blight.</title>
        <authorList>
            <person name="Choi S.Y."/>
            <person name="Lee Y.H."/>
        </authorList>
    </citation>
    <scope>NUCLEOTIDE SEQUENCE</scope>
    <source>
        <strain evidence="2">GR20004</strain>
        <plasmid evidence="2">unnamed1</plasmid>
    </source>
</reference>
<evidence type="ECO:0000313" key="2">
    <source>
        <dbReference type="EMBL" id="USS44188.1"/>
    </source>
</evidence>
<evidence type="ECO:0000256" key="1">
    <source>
        <dbReference type="SAM" id="MobiDB-lite"/>
    </source>
</evidence>
<geneLocation type="plasmid" evidence="2 3">
    <name>unnamed1</name>
</geneLocation>
<sequence>MEITGRETSELHDIGQSVFPRSGPAYDSSDRRLPHTMGKCIMKELMRRASRSAIALGLLGLGSAMSLSVHAQSDVLTLVTHADFFSAETHQPVPLDPQVFVAEPSGTSGIGPQGIKHVAGIRNAHISDNKSLPIVNALDKPLDMSLGTWLSASGDVVLSPAANGHEKVTVVLSHLKPNGHYSLFENHFDQKPVGFTPLDGTGETNSFVADSIGYAVVTTIAPVPLTHDNAVLVVYHSDGQTHGRLRGTIGVDAHHQLIARP</sequence>
<organism evidence="2 3">
    <name type="scientific">Burkholderia glumae</name>
    <name type="common">Pseudomonas glumae</name>
    <dbReference type="NCBI Taxonomy" id="337"/>
    <lineage>
        <taxon>Bacteria</taxon>
        <taxon>Pseudomonadati</taxon>
        <taxon>Pseudomonadota</taxon>
        <taxon>Betaproteobacteria</taxon>
        <taxon>Burkholderiales</taxon>
        <taxon>Burkholderiaceae</taxon>
        <taxon>Burkholderia</taxon>
    </lineage>
</organism>
<keyword evidence="2" id="KW-0614">Plasmid</keyword>